<feature type="domain" description="S-Me-THD-like C-terminal" evidence="2">
    <location>
        <begin position="185"/>
        <end position="243"/>
    </location>
</feature>
<feature type="non-terminal residue" evidence="3">
    <location>
        <position position="244"/>
    </location>
</feature>
<proteinExistence type="predicted"/>
<dbReference type="AlphaFoldDB" id="X0TTB6"/>
<protein>
    <recommendedName>
        <fullName evidence="4">DUF917 domain-containing protein</fullName>
    </recommendedName>
</protein>
<dbReference type="InterPro" id="IPR027479">
    <property type="entry name" value="S-Me-THD_N_sf"/>
</dbReference>
<feature type="domain" description="S-Me-THD N-terminal" evidence="1">
    <location>
        <begin position="11"/>
        <end position="178"/>
    </location>
</feature>
<evidence type="ECO:0000313" key="3">
    <source>
        <dbReference type="EMBL" id="GAF96434.1"/>
    </source>
</evidence>
<dbReference type="Gene3D" id="3.40.1610.10">
    <property type="entry name" value="CV3147-like domain"/>
    <property type="match status" value="1"/>
</dbReference>
<dbReference type="InterPro" id="IPR010318">
    <property type="entry name" value="S-Me-THD_N"/>
</dbReference>
<evidence type="ECO:0000259" key="2">
    <source>
        <dbReference type="Pfam" id="PF20906"/>
    </source>
</evidence>
<dbReference type="SUPFAM" id="SSF160991">
    <property type="entry name" value="CV3147-like"/>
    <property type="match status" value="1"/>
</dbReference>
<name>X0TTB6_9ZZZZ</name>
<dbReference type="Pfam" id="PF20906">
    <property type="entry name" value="S-Me-THD_C"/>
    <property type="match status" value="1"/>
</dbReference>
<evidence type="ECO:0000259" key="1">
    <source>
        <dbReference type="Pfam" id="PF06032"/>
    </source>
</evidence>
<reference evidence="3" key="1">
    <citation type="journal article" date="2014" name="Front. Microbiol.">
        <title>High frequency of phylogenetically diverse reductive dehalogenase-homologous genes in deep subseafloor sedimentary metagenomes.</title>
        <authorList>
            <person name="Kawai M."/>
            <person name="Futagami T."/>
            <person name="Toyoda A."/>
            <person name="Takaki Y."/>
            <person name="Nishi S."/>
            <person name="Hori S."/>
            <person name="Arai W."/>
            <person name="Tsubouchi T."/>
            <person name="Morono Y."/>
            <person name="Uchiyama I."/>
            <person name="Ito T."/>
            <person name="Fujiyama A."/>
            <person name="Inagaki F."/>
            <person name="Takami H."/>
        </authorList>
    </citation>
    <scope>NUCLEOTIDE SEQUENCE</scope>
    <source>
        <strain evidence="3">Expedition CK06-06</strain>
    </source>
</reference>
<organism evidence="3">
    <name type="scientific">marine sediment metagenome</name>
    <dbReference type="NCBI Taxonomy" id="412755"/>
    <lineage>
        <taxon>unclassified sequences</taxon>
        <taxon>metagenomes</taxon>
        <taxon>ecological metagenomes</taxon>
    </lineage>
</organism>
<comment type="caution">
    <text evidence="3">The sequence shown here is derived from an EMBL/GenBank/DDBJ whole genome shotgun (WGS) entry which is preliminary data.</text>
</comment>
<sequence>MPTRELKSEREIEDFVRGCTFLGTGGGGSPEEGVSLLVESFREGKEIRWIDVEEVRDEDWVTSPAGMGSIAPVTDEKRKMFEALGFRERKVKRILVEAVRELEKYLQSEIRIIVPAEIGGGNTPVPLDTAAQLGKATVDGDYCGRAIPEVQQCLPAMHDKTVTPIACADDWGNVTIVKQVVTLAAAERLGKMISTIATGLCGETFFTMKAKEMKEVLIPGTLTESLEIGKTIRTAREKGDDPVK</sequence>
<evidence type="ECO:0008006" key="4">
    <source>
        <dbReference type="Google" id="ProtNLM"/>
    </source>
</evidence>
<dbReference type="Pfam" id="PF06032">
    <property type="entry name" value="S-Me-THD_N"/>
    <property type="match status" value="1"/>
</dbReference>
<gene>
    <name evidence="3" type="ORF">S01H1_32229</name>
</gene>
<dbReference type="EMBL" id="BARS01019944">
    <property type="protein sequence ID" value="GAF96434.1"/>
    <property type="molecule type" value="Genomic_DNA"/>
</dbReference>
<accession>X0TTB6</accession>
<dbReference type="InterPro" id="IPR048350">
    <property type="entry name" value="S-Me-THD-like_C"/>
</dbReference>